<dbReference type="Gramene" id="OGLUM04G09270.2">
    <property type="protein sequence ID" value="OGLUM04G09270.2"/>
    <property type="gene ID" value="OGLUM04G09270"/>
</dbReference>
<dbReference type="Gene3D" id="1.20.5.4130">
    <property type="match status" value="1"/>
</dbReference>
<dbReference type="Proteomes" id="UP000026961">
    <property type="component" value="Chromosome 4"/>
</dbReference>
<dbReference type="InterPro" id="IPR027417">
    <property type="entry name" value="P-loop_NTPase"/>
</dbReference>
<dbReference type="Pfam" id="PF23559">
    <property type="entry name" value="WHD_DRP"/>
    <property type="match status" value="1"/>
</dbReference>
<evidence type="ECO:0000256" key="2">
    <source>
        <dbReference type="ARBA" id="ARBA00022614"/>
    </source>
</evidence>
<feature type="domain" description="NB-ARC" evidence="7">
    <location>
        <begin position="326"/>
        <end position="481"/>
    </location>
</feature>
<dbReference type="AlphaFoldDB" id="A0A0D9ZJN4"/>
<keyword evidence="11" id="KW-1185">Reference proteome</keyword>
<keyword evidence="3" id="KW-0677">Repeat</keyword>
<dbReference type="Gene3D" id="1.10.10.10">
    <property type="entry name" value="Winged helix-like DNA-binding domain superfamily/Winged helix DNA-binding domain"/>
    <property type="match status" value="1"/>
</dbReference>
<dbReference type="Gene3D" id="1.10.8.430">
    <property type="entry name" value="Helical domain of apoptotic protease-activating factors"/>
    <property type="match status" value="1"/>
</dbReference>
<evidence type="ECO:0000256" key="4">
    <source>
        <dbReference type="ARBA" id="ARBA00022741"/>
    </source>
</evidence>
<dbReference type="SUPFAM" id="SSF52540">
    <property type="entry name" value="P-loop containing nucleoside triphosphate hydrolases"/>
    <property type="match status" value="1"/>
</dbReference>
<evidence type="ECO:0000259" key="8">
    <source>
        <dbReference type="Pfam" id="PF18052"/>
    </source>
</evidence>
<keyword evidence="6" id="KW-0067">ATP-binding</keyword>
<dbReference type="Pfam" id="PF00931">
    <property type="entry name" value="NB-ARC"/>
    <property type="match status" value="1"/>
</dbReference>
<sequence>MGEVQTGVQQQNLIRPLNRCSCAERALNSPEVKATSAWCLSYHSLGMDLVRHQKLQWGGTTFCKQNFSTYDHAAVLNLAMDKVVGILRGVAGVAADANAFREFFHWVTPHVLAAVRSQQQQQLLQLDSGGPVSASTGNNRTAPLHQIQDDLQKLEHNLWVIQTTITSTMHDLIDRLEWHSHRETEARHLRQIKDAVYDAEDLLDEYNYYALKVKVEASKNLGQDQSHGPFLEFLDSVNFNGNFSKVMEIQDRLKHVFDQSMGLGLHKTPKKFDRLVRPETCRVLDESQIFGREQELKELMQMLGVDGHKRGRSAAHTNTTEARRMELPVLPIVGMGGVGKTTMAQQICEDPEVRKHFHHRIIWICVSDEFEVNRLTKDALKSLGVKSEDTDTRDNLMVNLRDSVKSKKFLLVLDDMWDDVLKDEKGWRTFHRTLSNGLDGSMILVTTRSSKVANLVSDGNHYELKGLQDGVFWNFFKLCAFGSVQSWSNRPELQRIRPELERIGRAILPKLKGSPLAAKTLGRLLKCNRSIEHWEDILKSELWRLEQEETDILPALRLSYAYLPQYMKRCFSICAIYPKDHIFQKEFLADIWVAQGYVEPQDASSCFDDLVNRSFFQQAAHQYDNQYVIHDLLHDTAQLVSKDECFIIQHIQRTFVTLRCWISNIVLTSIGKCSSLTSIYVSEASSRHPVGVFSSLSSVTISLCNALLSLDEFLMPAYMPVVKTILVESCRQLALLPIDELHRFSCLEVLRIESCPNLNTQRIMTLPSSLRKLSILGCPSIEFIDNSHLASSVTLKGLNLKLISCPDLISIVGAISVSEIQSGYIHDCPKLMEMTQPFTRGRYWYVLRNHT</sequence>
<dbReference type="Pfam" id="PF18052">
    <property type="entry name" value="Rx_N"/>
    <property type="match status" value="1"/>
</dbReference>
<dbReference type="Gene3D" id="3.80.10.10">
    <property type="entry name" value="Ribonuclease Inhibitor"/>
    <property type="match status" value="1"/>
</dbReference>
<dbReference type="InterPro" id="IPR058922">
    <property type="entry name" value="WHD_DRP"/>
</dbReference>
<dbReference type="InterPro" id="IPR002182">
    <property type="entry name" value="NB-ARC"/>
</dbReference>
<evidence type="ECO:0008006" key="12">
    <source>
        <dbReference type="Google" id="ProtNLM"/>
    </source>
</evidence>
<protein>
    <recommendedName>
        <fullName evidence="12">NB-ARC domain-containing protein</fullName>
    </recommendedName>
</protein>
<dbReference type="GO" id="GO:0005524">
    <property type="term" value="F:ATP binding"/>
    <property type="evidence" value="ECO:0007669"/>
    <property type="project" value="UniProtKB-KW"/>
</dbReference>
<dbReference type="InterPro" id="IPR036388">
    <property type="entry name" value="WH-like_DNA-bd_sf"/>
</dbReference>
<evidence type="ECO:0000313" key="10">
    <source>
        <dbReference type="EnsemblPlants" id="OGLUM04G09270.2"/>
    </source>
</evidence>
<feature type="domain" description="Disease resistance protein winged helix" evidence="9">
    <location>
        <begin position="576"/>
        <end position="635"/>
    </location>
</feature>
<comment type="similarity">
    <text evidence="1">Belongs to the disease resistance NB-LRR family.</text>
</comment>
<evidence type="ECO:0000256" key="3">
    <source>
        <dbReference type="ARBA" id="ARBA00022737"/>
    </source>
</evidence>
<evidence type="ECO:0000256" key="5">
    <source>
        <dbReference type="ARBA" id="ARBA00022821"/>
    </source>
</evidence>
<dbReference type="InterPro" id="IPR041118">
    <property type="entry name" value="Rx_N"/>
</dbReference>
<dbReference type="GO" id="GO:0043531">
    <property type="term" value="F:ADP binding"/>
    <property type="evidence" value="ECO:0007669"/>
    <property type="project" value="InterPro"/>
</dbReference>
<keyword evidence="4" id="KW-0547">Nucleotide-binding</keyword>
<evidence type="ECO:0000259" key="9">
    <source>
        <dbReference type="Pfam" id="PF23559"/>
    </source>
</evidence>
<keyword evidence="2" id="KW-0433">Leucine-rich repeat</keyword>
<reference evidence="10" key="1">
    <citation type="submission" date="2015-04" db="UniProtKB">
        <authorList>
            <consortium name="EnsemblPlants"/>
        </authorList>
    </citation>
    <scope>IDENTIFICATION</scope>
</reference>
<dbReference type="PRINTS" id="PR00364">
    <property type="entry name" value="DISEASERSIST"/>
</dbReference>
<accession>A0A0D9ZJN4</accession>
<dbReference type="GO" id="GO:0006952">
    <property type="term" value="P:defense response"/>
    <property type="evidence" value="ECO:0007669"/>
    <property type="project" value="UniProtKB-KW"/>
</dbReference>
<feature type="domain" description="Disease resistance N-terminal" evidence="8">
    <location>
        <begin position="144"/>
        <end position="219"/>
    </location>
</feature>
<dbReference type="InterPro" id="IPR032675">
    <property type="entry name" value="LRR_dom_sf"/>
</dbReference>
<evidence type="ECO:0000259" key="7">
    <source>
        <dbReference type="Pfam" id="PF00931"/>
    </source>
</evidence>
<dbReference type="PANTHER" id="PTHR36766">
    <property type="entry name" value="PLANT BROAD-SPECTRUM MILDEW RESISTANCE PROTEIN RPW8"/>
    <property type="match status" value="1"/>
</dbReference>
<dbReference type="SUPFAM" id="SSF52058">
    <property type="entry name" value="L domain-like"/>
    <property type="match status" value="1"/>
</dbReference>
<dbReference type="GO" id="GO:0051707">
    <property type="term" value="P:response to other organism"/>
    <property type="evidence" value="ECO:0007669"/>
    <property type="project" value="UniProtKB-ARBA"/>
</dbReference>
<reference evidence="10" key="2">
    <citation type="submission" date="2018-05" db="EMBL/GenBank/DDBJ databases">
        <title>OgluRS3 (Oryza glumaepatula Reference Sequence Version 3).</title>
        <authorList>
            <person name="Zhang J."/>
            <person name="Kudrna D."/>
            <person name="Lee S."/>
            <person name="Talag J."/>
            <person name="Welchert J."/>
            <person name="Wing R.A."/>
        </authorList>
    </citation>
    <scope>NUCLEOTIDE SEQUENCE [LARGE SCALE GENOMIC DNA]</scope>
</reference>
<dbReference type="HOGENOM" id="CLU_000837_8_3_1"/>
<keyword evidence="5" id="KW-0611">Plant defense</keyword>
<evidence type="ECO:0000256" key="6">
    <source>
        <dbReference type="ARBA" id="ARBA00022840"/>
    </source>
</evidence>
<dbReference type="EnsemblPlants" id="OGLUM04G09270.2">
    <property type="protein sequence ID" value="OGLUM04G09270.2"/>
    <property type="gene ID" value="OGLUM04G09270"/>
</dbReference>
<proteinExistence type="inferred from homology"/>
<name>A0A0D9ZJN4_9ORYZ</name>
<dbReference type="Gene3D" id="3.40.50.300">
    <property type="entry name" value="P-loop containing nucleotide triphosphate hydrolases"/>
    <property type="match status" value="1"/>
</dbReference>
<evidence type="ECO:0000256" key="1">
    <source>
        <dbReference type="ARBA" id="ARBA00008894"/>
    </source>
</evidence>
<dbReference type="PANTHER" id="PTHR36766:SF40">
    <property type="entry name" value="DISEASE RESISTANCE PROTEIN RGA3"/>
    <property type="match status" value="1"/>
</dbReference>
<organism evidence="10">
    <name type="scientific">Oryza glumipatula</name>
    <dbReference type="NCBI Taxonomy" id="40148"/>
    <lineage>
        <taxon>Eukaryota</taxon>
        <taxon>Viridiplantae</taxon>
        <taxon>Streptophyta</taxon>
        <taxon>Embryophyta</taxon>
        <taxon>Tracheophyta</taxon>
        <taxon>Spermatophyta</taxon>
        <taxon>Magnoliopsida</taxon>
        <taxon>Liliopsida</taxon>
        <taxon>Poales</taxon>
        <taxon>Poaceae</taxon>
        <taxon>BOP clade</taxon>
        <taxon>Oryzoideae</taxon>
        <taxon>Oryzeae</taxon>
        <taxon>Oryzinae</taxon>
        <taxon>Oryza</taxon>
    </lineage>
</organism>
<dbReference type="InterPro" id="IPR042197">
    <property type="entry name" value="Apaf_helical"/>
</dbReference>
<evidence type="ECO:0000313" key="11">
    <source>
        <dbReference type="Proteomes" id="UP000026961"/>
    </source>
</evidence>